<protein>
    <submittedName>
        <fullName evidence="1">Uncharacterized protein</fullName>
    </submittedName>
</protein>
<sequence length="128" mass="15443">MYTKARIERKNKLHIVLYFIKKFNGFIEKPEHHCKKQDQTYQHHIVIIKVNRVISTYDTISRLKPACSRFLNVFLEIVIFKIFYSCPIGQKKAQFENKTFNNLIINTLKQITQPYQNTKAYHFDRLVY</sequence>
<keyword evidence="2" id="KW-1185">Reference proteome</keyword>
<accession>A0A1I4XAF5</accession>
<evidence type="ECO:0000313" key="2">
    <source>
        <dbReference type="Proteomes" id="UP000198769"/>
    </source>
</evidence>
<organism evidence="1 2">
    <name type="scientific">Chryseobacterium oleae</name>
    <dbReference type="NCBI Taxonomy" id="491207"/>
    <lineage>
        <taxon>Bacteria</taxon>
        <taxon>Pseudomonadati</taxon>
        <taxon>Bacteroidota</taxon>
        <taxon>Flavobacteriia</taxon>
        <taxon>Flavobacteriales</taxon>
        <taxon>Weeksellaceae</taxon>
        <taxon>Chryseobacterium group</taxon>
        <taxon>Chryseobacterium</taxon>
    </lineage>
</organism>
<reference evidence="2" key="1">
    <citation type="submission" date="2016-10" db="EMBL/GenBank/DDBJ databases">
        <authorList>
            <person name="Varghese N."/>
            <person name="Submissions S."/>
        </authorList>
    </citation>
    <scope>NUCLEOTIDE SEQUENCE [LARGE SCALE GENOMIC DNA]</scope>
    <source>
        <strain evidence="2">DSM 25575</strain>
    </source>
</reference>
<evidence type="ECO:0000313" key="1">
    <source>
        <dbReference type="EMBL" id="SFN22918.1"/>
    </source>
</evidence>
<dbReference type="EMBL" id="FOVD01000002">
    <property type="protein sequence ID" value="SFN22918.1"/>
    <property type="molecule type" value="Genomic_DNA"/>
</dbReference>
<proteinExistence type="predicted"/>
<dbReference type="Proteomes" id="UP000198769">
    <property type="component" value="Unassembled WGS sequence"/>
</dbReference>
<gene>
    <name evidence="1" type="ORF">SAMN05421594_1655</name>
</gene>
<dbReference type="AlphaFoldDB" id="A0A1I4XAF5"/>
<name>A0A1I4XAF5_CHROL</name>